<keyword evidence="2" id="KW-1185">Reference proteome</keyword>
<accession>A0A916XHQ1</accession>
<sequence length="49" mass="5346">MAFAEIGAIDTEWGHGDWGLFQSCAPLAPLKCEMRRRMTGEVYGAAITS</sequence>
<dbReference type="AlphaFoldDB" id="A0A916XHQ1"/>
<dbReference type="Proteomes" id="UP000641514">
    <property type="component" value="Unassembled WGS sequence"/>
</dbReference>
<reference evidence="1" key="2">
    <citation type="submission" date="2020-09" db="EMBL/GenBank/DDBJ databases">
        <authorList>
            <person name="Sun Q."/>
            <person name="Zhou Y."/>
        </authorList>
    </citation>
    <scope>NUCLEOTIDE SEQUENCE</scope>
    <source>
        <strain evidence="1">CGMCC 1.15478</strain>
    </source>
</reference>
<gene>
    <name evidence="1" type="ORF">GCM10011410_25250</name>
</gene>
<protein>
    <submittedName>
        <fullName evidence="1">Uncharacterized protein</fullName>
    </submittedName>
</protein>
<evidence type="ECO:0000313" key="1">
    <source>
        <dbReference type="EMBL" id="GGC71262.1"/>
    </source>
</evidence>
<name>A0A916XHQ1_9ACTN</name>
<reference evidence="1" key="1">
    <citation type="journal article" date="2014" name="Int. J. Syst. Evol. Microbiol.">
        <title>Complete genome sequence of Corynebacterium casei LMG S-19264T (=DSM 44701T), isolated from a smear-ripened cheese.</title>
        <authorList>
            <consortium name="US DOE Joint Genome Institute (JGI-PGF)"/>
            <person name="Walter F."/>
            <person name="Albersmeier A."/>
            <person name="Kalinowski J."/>
            <person name="Ruckert C."/>
        </authorList>
    </citation>
    <scope>NUCLEOTIDE SEQUENCE</scope>
    <source>
        <strain evidence="1">CGMCC 1.15478</strain>
    </source>
</reference>
<dbReference type="EMBL" id="BMJH01000003">
    <property type="protein sequence ID" value="GGC71262.1"/>
    <property type="molecule type" value="Genomic_DNA"/>
</dbReference>
<proteinExistence type="predicted"/>
<evidence type="ECO:0000313" key="2">
    <source>
        <dbReference type="Proteomes" id="UP000641514"/>
    </source>
</evidence>
<comment type="caution">
    <text evidence="1">The sequence shown here is derived from an EMBL/GenBank/DDBJ whole genome shotgun (WGS) entry which is preliminary data.</text>
</comment>
<organism evidence="1 2">
    <name type="scientific">Hoyosella rhizosphaerae</name>
    <dbReference type="NCBI Taxonomy" id="1755582"/>
    <lineage>
        <taxon>Bacteria</taxon>
        <taxon>Bacillati</taxon>
        <taxon>Actinomycetota</taxon>
        <taxon>Actinomycetes</taxon>
        <taxon>Mycobacteriales</taxon>
        <taxon>Hoyosellaceae</taxon>
        <taxon>Hoyosella</taxon>
    </lineage>
</organism>